<proteinExistence type="predicted"/>
<dbReference type="SUPFAM" id="SSF54593">
    <property type="entry name" value="Glyoxalase/Bleomycin resistance protein/Dihydroxybiphenyl dioxygenase"/>
    <property type="match status" value="1"/>
</dbReference>
<dbReference type="PROSITE" id="PS51819">
    <property type="entry name" value="VOC"/>
    <property type="match status" value="1"/>
</dbReference>
<evidence type="ECO:0000313" key="3">
    <source>
        <dbReference type="Proteomes" id="UP001183390"/>
    </source>
</evidence>
<reference evidence="3" key="1">
    <citation type="submission" date="2023-07" db="EMBL/GenBank/DDBJ databases">
        <title>30 novel species of actinomycetes from the DSMZ collection.</title>
        <authorList>
            <person name="Nouioui I."/>
        </authorList>
    </citation>
    <scope>NUCLEOTIDE SEQUENCE [LARGE SCALE GENOMIC DNA]</scope>
    <source>
        <strain evidence="3">DSM 44743</strain>
    </source>
</reference>
<dbReference type="InterPro" id="IPR037523">
    <property type="entry name" value="VOC_core"/>
</dbReference>
<keyword evidence="3" id="KW-1185">Reference proteome</keyword>
<name>A0ABU2MD95_9ACTN</name>
<protein>
    <submittedName>
        <fullName evidence="2">VOC family protein</fullName>
    </submittedName>
</protein>
<dbReference type="EMBL" id="JAVREP010000010">
    <property type="protein sequence ID" value="MDT0329901.1"/>
    <property type="molecule type" value="Genomic_DNA"/>
</dbReference>
<comment type="caution">
    <text evidence="2">The sequence shown here is derived from an EMBL/GenBank/DDBJ whole genome shotgun (WGS) entry which is preliminary data.</text>
</comment>
<dbReference type="InterPro" id="IPR029068">
    <property type="entry name" value="Glyas_Bleomycin-R_OHBP_Dase"/>
</dbReference>
<organism evidence="2 3">
    <name type="scientific">Nocardiopsis lambiniae</name>
    <dbReference type="NCBI Taxonomy" id="3075539"/>
    <lineage>
        <taxon>Bacteria</taxon>
        <taxon>Bacillati</taxon>
        <taxon>Actinomycetota</taxon>
        <taxon>Actinomycetes</taxon>
        <taxon>Streptosporangiales</taxon>
        <taxon>Nocardiopsidaceae</taxon>
        <taxon>Nocardiopsis</taxon>
    </lineage>
</organism>
<dbReference type="Proteomes" id="UP001183390">
    <property type="component" value="Unassembled WGS sequence"/>
</dbReference>
<evidence type="ECO:0000259" key="1">
    <source>
        <dbReference type="PROSITE" id="PS51819"/>
    </source>
</evidence>
<feature type="domain" description="VOC" evidence="1">
    <location>
        <begin position="1"/>
        <end position="126"/>
    </location>
</feature>
<accession>A0ABU2MD95</accession>
<gene>
    <name evidence="2" type="ORF">RM479_15930</name>
</gene>
<sequence>MFDGNRAFGSFAVPDTDTAREFYGGTLGLTVRPVEGMEEEGLIRIHLGGERAVLVYPKPDHVPATYTVLNLVVDDIVAAVDGLARRGVRTLRYEGFDQDERGIAHGRPSVAWFTDPAGNVCSVIQEA</sequence>
<dbReference type="Gene3D" id="3.10.180.10">
    <property type="entry name" value="2,3-Dihydroxybiphenyl 1,2-Dioxygenase, domain 1"/>
    <property type="match status" value="1"/>
</dbReference>
<dbReference type="RefSeq" id="WP_311512507.1">
    <property type="nucleotide sequence ID" value="NZ_JAVREP010000010.1"/>
</dbReference>
<dbReference type="Pfam" id="PF00903">
    <property type="entry name" value="Glyoxalase"/>
    <property type="match status" value="1"/>
</dbReference>
<dbReference type="InterPro" id="IPR004360">
    <property type="entry name" value="Glyas_Fos-R_dOase_dom"/>
</dbReference>
<evidence type="ECO:0000313" key="2">
    <source>
        <dbReference type="EMBL" id="MDT0329901.1"/>
    </source>
</evidence>